<dbReference type="EMBL" id="JAXCGZ010002308">
    <property type="protein sequence ID" value="KAK7084057.1"/>
    <property type="molecule type" value="Genomic_DNA"/>
</dbReference>
<accession>A0AAN8XGV5</accession>
<dbReference type="Pfam" id="PF06413">
    <property type="entry name" value="Neugrin"/>
    <property type="match status" value="1"/>
</dbReference>
<dbReference type="Proteomes" id="UP001381693">
    <property type="component" value="Unassembled WGS sequence"/>
</dbReference>
<sequence>MVEMSLLHLNKKLMMLKLFRRITSCNNDRHITTSAIAYARGIRNTLQILNIKPEEAEQLTADELDDLTDPTVDTLEKNLGRLERDSKGLQRFIQQKTIKQKFFKQYEPVEENLLTWAMKEQLKYLYATDPDLWTPEALATAFPISALGVQRLLNAKWIPENEAAIERHDRSVLARWKKYTNGQLGSARLLEEMLKKRLGKSTEKLPAPLMDQDLMLSTLESLAFENAPRKENKQINKKTKFPKAKKIKSGSFLSIIEDYEALVQKSSGVKENTQNGEKHQVSPQKLDASIITSGVPNYEGSYSRVSVMSVDKAVRRTGKRKREAKKMMTLDEFMAEKDIS</sequence>
<organism evidence="1 2">
    <name type="scientific">Halocaridina rubra</name>
    <name type="common">Hawaiian red shrimp</name>
    <dbReference type="NCBI Taxonomy" id="373956"/>
    <lineage>
        <taxon>Eukaryota</taxon>
        <taxon>Metazoa</taxon>
        <taxon>Ecdysozoa</taxon>
        <taxon>Arthropoda</taxon>
        <taxon>Crustacea</taxon>
        <taxon>Multicrustacea</taxon>
        <taxon>Malacostraca</taxon>
        <taxon>Eumalacostraca</taxon>
        <taxon>Eucarida</taxon>
        <taxon>Decapoda</taxon>
        <taxon>Pleocyemata</taxon>
        <taxon>Caridea</taxon>
        <taxon>Atyoidea</taxon>
        <taxon>Atyidae</taxon>
        <taxon>Halocaridina</taxon>
    </lineage>
</organism>
<dbReference type="GO" id="GO:0005634">
    <property type="term" value="C:nucleus"/>
    <property type="evidence" value="ECO:0007669"/>
    <property type="project" value="TreeGrafter"/>
</dbReference>
<dbReference type="PANTHER" id="PTHR13475:SF3">
    <property type="entry name" value="NEUGRIN"/>
    <property type="match status" value="1"/>
</dbReference>
<protein>
    <recommendedName>
        <fullName evidence="3">Neugrin</fullName>
    </recommendedName>
</protein>
<dbReference type="AlphaFoldDB" id="A0AAN8XGV5"/>
<evidence type="ECO:0000313" key="2">
    <source>
        <dbReference type="Proteomes" id="UP001381693"/>
    </source>
</evidence>
<keyword evidence="2" id="KW-1185">Reference proteome</keyword>
<reference evidence="1 2" key="1">
    <citation type="submission" date="2023-11" db="EMBL/GenBank/DDBJ databases">
        <title>Halocaridina rubra genome assembly.</title>
        <authorList>
            <person name="Smith C."/>
        </authorList>
    </citation>
    <scope>NUCLEOTIDE SEQUENCE [LARGE SCALE GENOMIC DNA]</scope>
    <source>
        <strain evidence="1">EP-1</strain>
        <tissue evidence="1">Whole</tissue>
    </source>
</reference>
<name>A0AAN8XGV5_HALRR</name>
<dbReference type="PANTHER" id="PTHR13475">
    <property type="entry name" value="NEUGRIN"/>
    <property type="match status" value="1"/>
</dbReference>
<evidence type="ECO:0008006" key="3">
    <source>
        <dbReference type="Google" id="ProtNLM"/>
    </source>
</evidence>
<dbReference type="InterPro" id="IPR010487">
    <property type="entry name" value="NGRN/Rrg9"/>
</dbReference>
<gene>
    <name evidence="1" type="ORF">SK128_019245</name>
</gene>
<comment type="caution">
    <text evidence="1">The sequence shown here is derived from an EMBL/GenBank/DDBJ whole genome shotgun (WGS) entry which is preliminary data.</text>
</comment>
<evidence type="ECO:0000313" key="1">
    <source>
        <dbReference type="EMBL" id="KAK7084057.1"/>
    </source>
</evidence>
<proteinExistence type="predicted"/>